<dbReference type="EMBL" id="QUTG01006937">
    <property type="protein sequence ID" value="RHY83368.1"/>
    <property type="molecule type" value="Genomic_DNA"/>
</dbReference>
<keyword evidence="3" id="KW-0677">Repeat</keyword>
<name>A0A418CP32_APHAT</name>
<dbReference type="InterPro" id="IPR035892">
    <property type="entry name" value="C2_domain_sf"/>
</dbReference>
<dbReference type="GO" id="GO:0016020">
    <property type="term" value="C:membrane"/>
    <property type="evidence" value="ECO:0007669"/>
    <property type="project" value="UniProtKB-SubCell"/>
</dbReference>
<dbReference type="InterPro" id="IPR011992">
    <property type="entry name" value="EF-hand-dom_pair"/>
</dbReference>
<organism evidence="11 12">
    <name type="scientific">Aphanomyces astaci</name>
    <name type="common">Crayfish plague agent</name>
    <dbReference type="NCBI Taxonomy" id="112090"/>
    <lineage>
        <taxon>Eukaryota</taxon>
        <taxon>Sar</taxon>
        <taxon>Stramenopiles</taxon>
        <taxon>Oomycota</taxon>
        <taxon>Saprolegniomycetes</taxon>
        <taxon>Saprolegniales</taxon>
        <taxon>Verrucalvaceae</taxon>
        <taxon>Aphanomyces</taxon>
    </lineage>
</organism>
<keyword evidence="2 8" id="KW-0812">Transmembrane</keyword>
<keyword evidence="4" id="KW-0106">Calcium</keyword>
<gene>
    <name evidence="11" type="ORF">DYB35_006544</name>
</gene>
<dbReference type="Proteomes" id="UP000285712">
    <property type="component" value="Unassembled WGS sequence"/>
</dbReference>
<keyword evidence="5 8" id="KW-1133">Transmembrane helix</keyword>
<evidence type="ECO:0000256" key="3">
    <source>
        <dbReference type="ARBA" id="ARBA00022737"/>
    </source>
</evidence>
<dbReference type="VEuPathDB" id="FungiDB:H257_00823"/>
<dbReference type="GO" id="GO:0007009">
    <property type="term" value="P:plasma membrane organization"/>
    <property type="evidence" value="ECO:0007669"/>
    <property type="project" value="TreeGrafter"/>
</dbReference>
<evidence type="ECO:0000256" key="6">
    <source>
        <dbReference type="ARBA" id="ARBA00023136"/>
    </source>
</evidence>
<dbReference type="Pfam" id="PF13833">
    <property type="entry name" value="EF-hand_8"/>
    <property type="match status" value="1"/>
</dbReference>
<dbReference type="InterPro" id="IPR002048">
    <property type="entry name" value="EF_hand_dom"/>
</dbReference>
<dbReference type="SUPFAM" id="SSF49562">
    <property type="entry name" value="C2 domain (Calcium/lipid-binding domain, CaLB)"/>
    <property type="match status" value="1"/>
</dbReference>
<evidence type="ECO:0000256" key="1">
    <source>
        <dbReference type="ARBA" id="ARBA00004167"/>
    </source>
</evidence>
<dbReference type="InterPro" id="IPR000008">
    <property type="entry name" value="C2_dom"/>
</dbReference>
<dbReference type="PANTHER" id="PTHR12546">
    <property type="entry name" value="FER-1-LIKE"/>
    <property type="match status" value="1"/>
</dbReference>
<reference evidence="11 12" key="1">
    <citation type="submission" date="2018-08" db="EMBL/GenBank/DDBJ databases">
        <title>Aphanomyces genome sequencing and annotation.</title>
        <authorList>
            <person name="Minardi D."/>
            <person name="Oidtmann B."/>
            <person name="Van Der Giezen M."/>
            <person name="Studholme D.J."/>
        </authorList>
    </citation>
    <scope>NUCLEOTIDE SEQUENCE [LARGE SCALE GENOMIC DNA]</scope>
    <source>
        <strain evidence="11 12">Sv</strain>
    </source>
</reference>
<feature type="domain" description="C2" evidence="9">
    <location>
        <begin position="472"/>
        <end position="595"/>
    </location>
</feature>
<dbReference type="VEuPathDB" id="FungiDB:H257_10178"/>
<evidence type="ECO:0000256" key="5">
    <source>
        <dbReference type="ARBA" id="ARBA00022989"/>
    </source>
</evidence>
<dbReference type="PROSITE" id="PS00018">
    <property type="entry name" value="EF_HAND_1"/>
    <property type="match status" value="3"/>
</dbReference>
<evidence type="ECO:0000256" key="7">
    <source>
        <dbReference type="SAM" id="MobiDB-lite"/>
    </source>
</evidence>
<feature type="domain" description="EF-hand" evidence="10">
    <location>
        <begin position="372"/>
        <end position="407"/>
    </location>
</feature>
<feature type="domain" description="EF-hand" evidence="10">
    <location>
        <begin position="146"/>
        <end position="181"/>
    </location>
</feature>
<comment type="subcellular location">
    <subcellularLocation>
        <location evidence="1">Membrane</location>
        <topology evidence="1">Single-pass membrane protein</topology>
    </subcellularLocation>
</comment>
<sequence length="769" mass="86621">MMTGVLWTVSIDTYEHLGLVSKGKVPLNPRFLFASTGKNCVAFTMFLGTFGGVSCAAEKLRGQKDPLNTMTNKCKVRVHDTGSSNRVHPPSHLLSPRLTSPRCLRPTTAAPRKLLLAQKSPSPLPSSLVEDEAALRSFHRLLQDDDPAKALRSAFLTWDTDRDGVVSEQQCRDMFTSMGWAAKLGDDATAHVLQCVVHPTTRLVALADFCRWQEVDGNAKHNELQHRQVPPLLTTRETISILRKRYDLAHNLAKLHMAVEPSVVHDLVHTYDVDKDGALDFAEFNAFLDGPQIDDHDRSAVIERNRTFKSSAIVGTAPPIVQPGAMSNAVELLRDATEDAAAVEVAERVFQKLKSDHASPATSAHGRVCVVAYKSRIADVFREMDEDESGVLSYAEFRQGLKHKGIQLTEQEFHHLMTDVDKDKNGLVTFQELSAHLNACEKAVQLHLASVPRLTRSLSGSLQLWVDILTPAQAALYEPVNIEPPPPQKFEIRVVIWRSEGVTDRDMNTMNDLFVKAWMEGTKPQTTDTHWRCSTGKGSWNYRLKFTVQMPMKPEYGRLTIQLWDKDLAKWNDLIGESQLDLYKWIHKAFHEKRTVRPFKEQNTGTKGGFLAQNEEDESSDDEDGDNEGDHGPDLENNNNEQHKPLLDTKKKKLHSKLKKKITNVLKKVKRRKQTLTPDERQRRKAEKESNDKDEAFQSILVNDSDWLEMRYTNREAGISESMLGPELCGKLACFVCCAGCLSFMALFGASIMSTLTFYQQLQNQKDKL</sequence>
<comment type="caution">
    <text evidence="11">The sequence shown here is derived from an EMBL/GenBank/DDBJ whole genome shotgun (WGS) entry which is preliminary data.</text>
</comment>
<evidence type="ECO:0000256" key="8">
    <source>
        <dbReference type="SAM" id="Phobius"/>
    </source>
</evidence>
<dbReference type="Pfam" id="PF00168">
    <property type="entry name" value="C2"/>
    <property type="match status" value="1"/>
</dbReference>
<accession>A0A418CP32</accession>
<dbReference type="CDD" id="cd00051">
    <property type="entry name" value="EFh"/>
    <property type="match status" value="1"/>
</dbReference>
<evidence type="ECO:0000259" key="10">
    <source>
        <dbReference type="PROSITE" id="PS50222"/>
    </source>
</evidence>
<feature type="region of interest" description="Disordered" evidence="7">
    <location>
        <begin position="80"/>
        <end position="100"/>
    </location>
</feature>
<evidence type="ECO:0000256" key="4">
    <source>
        <dbReference type="ARBA" id="ARBA00022837"/>
    </source>
</evidence>
<dbReference type="GO" id="GO:0005509">
    <property type="term" value="F:calcium ion binding"/>
    <property type="evidence" value="ECO:0007669"/>
    <property type="project" value="InterPro"/>
</dbReference>
<protein>
    <submittedName>
        <fullName evidence="11">Uncharacterized protein</fullName>
    </submittedName>
</protein>
<dbReference type="Gene3D" id="2.60.40.150">
    <property type="entry name" value="C2 domain"/>
    <property type="match status" value="1"/>
</dbReference>
<dbReference type="Pfam" id="PF13499">
    <property type="entry name" value="EF-hand_7"/>
    <property type="match status" value="1"/>
</dbReference>
<dbReference type="AlphaFoldDB" id="A0A418CP32"/>
<feature type="compositionally biased region" description="Acidic residues" evidence="7">
    <location>
        <begin position="614"/>
        <end position="627"/>
    </location>
</feature>
<evidence type="ECO:0000313" key="11">
    <source>
        <dbReference type="EMBL" id="RHY83368.1"/>
    </source>
</evidence>
<dbReference type="VEuPathDB" id="FungiDB:H257_00822"/>
<dbReference type="SUPFAM" id="SSF47473">
    <property type="entry name" value="EF-hand"/>
    <property type="match status" value="1"/>
</dbReference>
<keyword evidence="6 8" id="KW-0472">Membrane</keyword>
<evidence type="ECO:0000256" key="2">
    <source>
        <dbReference type="ARBA" id="ARBA00022692"/>
    </source>
</evidence>
<proteinExistence type="predicted"/>
<dbReference type="PANTHER" id="PTHR12546:SF33">
    <property type="entry name" value="SPERM VESICLE FUSION PROTEIN FER-1"/>
    <property type="match status" value="1"/>
</dbReference>
<feature type="domain" description="EF-hand" evidence="10">
    <location>
        <begin position="408"/>
        <end position="443"/>
    </location>
</feature>
<dbReference type="InterPro" id="IPR018247">
    <property type="entry name" value="EF_Hand_1_Ca_BS"/>
</dbReference>
<feature type="region of interest" description="Disordered" evidence="7">
    <location>
        <begin position="669"/>
        <end position="695"/>
    </location>
</feature>
<dbReference type="PROSITE" id="PS50222">
    <property type="entry name" value="EF_HAND_2"/>
    <property type="match status" value="4"/>
</dbReference>
<dbReference type="Gene3D" id="1.10.238.10">
    <property type="entry name" value="EF-hand"/>
    <property type="match status" value="2"/>
</dbReference>
<dbReference type="SMART" id="SM00054">
    <property type="entry name" value="EFh"/>
    <property type="match status" value="4"/>
</dbReference>
<feature type="region of interest" description="Disordered" evidence="7">
    <location>
        <begin position="597"/>
        <end position="656"/>
    </location>
</feature>
<feature type="transmembrane region" description="Helical" evidence="8">
    <location>
        <begin position="732"/>
        <end position="759"/>
    </location>
</feature>
<dbReference type="PROSITE" id="PS50004">
    <property type="entry name" value="C2"/>
    <property type="match status" value="1"/>
</dbReference>
<evidence type="ECO:0000313" key="12">
    <source>
        <dbReference type="Proteomes" id="UP000285712"/>
    </source>
</evidence>
<feature type="domain" description="EF-hand" evidence="10">
    <location>
        <begin position="259"/>
        <end position="294"/>
    </location>
</feature>
<feature type="compositionally biased region" description="Basic and acidic residues" evidence="7">
    <location>
        <begin position="678"/>
        <end position="695"/>
    </location>
</feature>
<evidence type="ECO:0000259" key="9">
    <source>
        <dbReference type="PROSITE" id="PS50004"/>
    </source>
</evidence>
<dbReference type="InterPro" id="IPR037721">
    <property type="entry name" value="Ferlin"/>
</dbReference>